<keyword evidence="2" id="KW-1185">Reference proteome</keyword>
<dbReference type="Proteomes" id="UP001064262">
    <property type="component" value="Unassembled WGS sequence"/>
</dbReference>
<organism evidence="1 2">
    <name type="scientific">Winslowiella arboricola</name>
    <dbReference type="NCBI Taxonomy" id="2978220"/>
    <lineage>
        <taxon>Bacteria</taxon>
        <taxon>Pseudomonadati</taxon>
        <taxon>Pseudomonadota</taxon>
        <taxon>Gammaproteobacteria</taxon>
        <taxon>Enterobacterales</taxon>
        <taxon>Erwiniaceae</taxon>
        <taxon>Winslowiella</taxon>
    </lineage>
</organism>
<name>A0A9J6PWM0_9GAMM</name>
<evidence type="ECO:0000313" key="1">
    <source>
        <dbReference type="EMBL" id="MCU5780117.1"/>
    </source>
</evidence>
<dbReference type="EMBL" id="JAODIM010000043">
    <property type="protein sequence ID" value="MCU5780117.1"/>
    <property type="molecule type" value="Genomic_DNA"/>
</dbReference>
<dbReference type="RefSeq" id="WP_267144004.1">
    <property type="nucleotide sequence ID" value="NZ_JAODIL010000080.1"/>
</dbReference>
<comment type="caution">
    <text evidence="1">The sequence shown here is derived from an EMBL/GenBank/DDBJ whole genome shotgun (WGS) entry which is preliminary data.</text>
</comment>
<accession>A0A9J6PWM0</accession>
<reference evidence="1" key="1">
    <citation type="submission" date="2022-09" db="EMBL/GenBank/DDBJ databases">
        <title>Winslowiella arboricola sp. nov., isolated from bleeding cankers on broadleaf hosts.</title>
        <authorList>
            <person name="Brady C."/>
            <person name="Kaur S."/>
            <person name="Crampton B."/>
            <person name="Maddock D."/>
            <person name="Arnold D."/>
            <person name="Denman S."/>
        </authorList>
    </citation>
    <scope>NUCLEOTIDE SEQUENCE</scope>
    <source>
        <strain evidence="1">BAC 15a-03b</strain>
    </source>
</reference>
<gene>
    <name evidence="1" type="ORF">N5923_21735</name>
</gene>
<evidence type="ECO:0000313" key="2">
    <source>
        <dbReference type="Proteomes" id="UP001064262"/>
    </source>
</evidence>
<sequence>MRTWGRVTDARGHAKWVAVEADEQGDFSWGWLTTLIQTLKLSLGESPFYAQYGIPAQQSIVTQVHPDYYVNITQQQFAGYFASLSISKTDGADCPTYEIKAVFLNGTSFSESIAV</sequence>
<dbReference type="AlphaFoldDB" id="A0A9J6PWM0"/>
<proteinExistence type="predicted"/>
<protein>
    <submittedName>
        <fullName evidence="1">Uncharacterized protein</fullName>
    </submittedName>
</protein>